<gene>
    <name evidence="2" type="ORF">SMAX5B_011473</name>
</gene>
<feature type="compositionally biased region" description="Basic and acidic residues" evidence="1">
    <location>
        <begin position="20"/>
        <end position="31"/>
    </location>
</feature>
<keyword evidence="3" id="KW-1185">Reference proteome</keyword>
<dbReference type="AlphaFoldDB" id="A0A2U9BMV9"/>
<dbReference type="Proteomes" id="UP000246464">
    <property type="component" value="Chromosome 8"/>
</dbReference>
<evidence type="ECO:0000256" key="1">
    <source>
        <dbReference type="SAM" id="MobiDB-lite"/>
    </source>
</evidence>
<feature type="compositionally biased region" description="Basic residues" evidence="1">
    <location>
        <begin position="1"/>
        <end position="11"/>
    </location>
</feature>
<dbReference type="EMBL" id="CP026250">
    <property type="protein sequence ID" value="AWP05424.1"/>
    <property type="molecule type" value="Genomic_DNA"/>
</dbReference>
<evidence type="ECO:0000313" key="3">
    <source>
        <dbReference type="Proteomes" id="UP000246464"/>
    </source>
</evidence>
<sequence length="188" mass="20723">MRRGKFRQRVKARTEANSQEQRERGEAERRTGRVPSGGESREGRLRAHTPPASWWAAAARGVRATWRVTFVRPQESVPPPSARPLGSGGETGLSCRRAGWSEALSGGLGRGERRAAGSPYLELCSGETEDGQISRMLFATLRFKVSNSKERERERKSTLTTENLGSCPTSGSFSQSKANDEFLRGKNN</sequence>
<proteinExistence type="predicted"/>
<reference evidence="2 3" key="1">
    <citation type="submission" date="2017-12" db="EMBL/GenBank/DDBJ databases">
        <title>Integrating genomic resources of turbot (Scophthalmus maximus) in depth evaluation of genetic and physical mapping variation across individuals.</title>
        <authorList>
            <person name="Martinez P."/>
        </authorList>
    </citation>
    <scope>NUCLEOTIDE SEQUENCE [LARGE SCALE GENOMIC DNA]</scope>
</reference>
<feature type="region of interest" description="Disordered" evidence="1">
    <location>
        <begin position="74"/>
        <end position="94"/>
    </location>
</feature>
<protein>
    <submittedName>
        <fullName evidence="2">Uncharacterized protein</fullName>
    </submittedName>
</protein>
<feature type="compositionally biased region" description="Polar residues" evidence="1">
    <location>
        <begin position="158"/>
        <end position="177"/>
    </location>
</feature>
<organism evidence="2 3">
    <name type="scientific">Scophthalmus maximus</name>
    <name type="common">Turbot</name>
    <name type="synonym">Psetta maxima</name>
    <dbReference type="NCBI Taxonomy" id="52904"/>
    <lineage>
        <taxon>Eukaryota</taxon>
        <taxon>Metazoa</taxon>
        <taxon>Chordata</taxon>
        <taxon>Craniata</taxon>
        <taxon>Vertebrata</taxon>
        <taxon>Euteleostomi</taxon>
        <taxon>Actinopterygii</taxon>
        <taxon>Neopterygii</taxon>
        <taxon>Teleostei</taxon>
        <taxon>Neoteleostei</taxon>
        <taxon>Acanthomorphata</taxon>
        <taxon>Carangaria</taxon>
        <taxon>Pleuronectiformes</taxon>
        <taxon>Pleuronectoidei</taxon>
        <taxon>Scophthalmidae</taxon>
        <taxon>Scophthalmus</taxon>
    </lineage>
</organism>
<feature type="compositionally biased region" description="Basic and acidic residues" evidence="1">
    <location>
        <begin position="147"/>
        <end position="157"/>
    </location>
</feature>
<feature type="compositionally biased region" description="Basic and acidic residues" evidence="1">
    <location>
        <begin position="178"/>
        <end position="188"/>
    </location>
</feature>
<accession>A0A2U9BMV9</accession>
<name>A0A2U9BMV9_SCOMX</name>
<feature type="region of interest" description="Disordered" evidence="1">
    <location>
        <begin position="147"/>
        <end position="188"/>
    </location>
</feature>
<evidence type="ECO:0000313" key="2">
    <source>
        <dbReference type="EMBL" id="AWP05424.1"/>
    </source>
</evidence>
<feature type="region of interest" description="Disordered" evidence="1">
    <location>
        <begin position="1"/>
        <end position="52"/>
    </location>
</feature>